<accession>A0A655CQM1</accession>
<evidence type="ECO:0000313" key="1">
    <source>
        <dbReference type="EMBL" id="CNU23661.1"/>
    </source>
</evidence>
<reference evidence="1 2" key="1">
    <citation type="submission" date="2015-03" db="EMBL/GenBank/DDBJ databases">
        <authorList>
            <consortium name="Pathogen Informatics"/>
        </authorList>
    </citation>
    <scope>NUCLEOTIDE SEQUENCE [LARGE SCALE GENOMIC DNA]</scope>
    <source>
        <strain evidence="1 2">A1104</strain>
    </source>
</reference>
<protein>
    <submittedName>
        <fullName evidence="1">Uncharacterized protein</fullName>
    </submittedName>
</protein>
<sequence>MPEDGGAQIKTPAQWINLPPVVGKIGFDFTFFLIYARQAAKNLPDQMLFRAAQRRAGAQRRHCPVIGDAQPLIVCPHAIAQF</sequence>
<gene>
    <name evidence="1" type="ORF">ERS008198_02267</name>
</gene>
<dbReference type="Proteomes" id="UP000041314">
    <property type="component" value="Unassembled WGS sequence"/>
</dbReference>
<dbReference type="EMBL" id="CQPA01000015">
    <property type="protein sequence ID" value="CNU23661.1"/>
    <property type="molecule type" value="Genomic_DNA"/>
</dbReference>
<name>A0A655CQM1_SALET</name>
<evidence type="ECO:0000313" key="2">
    <source>
        <dbReference type="Proteomes" id="UP000041314"/>
    </source>
</evidence>
<organism evidence="1 2">
    <name type="scientific">Salmonella enterica subsp. enterica serovar Bovismorbificans</name>
    <dbReference type="NCBI Taxonomy" id="58097"/>
    <lineage>
        <taxon>Bacteria</taxon>
        <taxon>Pseudomonadati</taxon>
        <taxon>Pseudomonadota</taxon>
        <taxon>Gammaproteobacteria</taxon>
        <taxon>Enterobacterales</taxon>
        <taxon>Enterobacteriaceae</taxon>
        <taxon>Salmonella</taxon>
    </lineage>
</organism>
<dbReference type="AlphaFoldDB" id="A0A655CQM1"/>
<proteinExistence type="predicted"/>